<dbReference type="EMBL" id="BAABFT010000005">
    <property type="protein sequence ID" value="GAA4322290.1"/>
    <property type="molecule type" value="Genomic_DNA"/>
</dbReference>
<feature type="chain" id="PRO_5046178807" evidence="1">
    <location>
        <begin position="26"/>
        <end position="364"/>
    </location>
</feature>
<keyword evidence="1" id="KW-0732">Signal</keyword>
<dbReference type="Gene3D" id="1.50.10.20">
    <property type="match status" value="1"/>
</dbReference>
<dbReference type="GO" id="GO:0016787">
    <property type="term" value="F:hydrolase activity"/>
    <property type="evidence" value="ECO:0007669"/>
    <property type="project" value="UniProtKB-KW"/>
</dbReference>
<evidence type="ECO:0000313" key="2">
    <source>
        <dbReference type="EMBL" id="GAA4322290.1"/>
    </source>
</evidence>
<gene>
    <name evidence="2" type="ORF">GCM10023149_22520</name>
</gene>
<sequence length="364" mass="42053">MNLKRSLQYAAALVAIAVLPATLNAQNVDYQKRIDALQQAINTHLSDHKTGLYLETNDAVQKENPHSWLWPLCAYIQGANEMEVLQPKKQYMLPVEKAIDKYYSAQPPLPGYQDYVTKERLSSRFYDDNQWIAIAYLDAYKRNHKKKYLEVSELIGRYILGGLDTVTGGGIYWKEGDKSTKNTCSNGPGILVLLELYKVNHKASYLKTALDIYHWTNKYLQDPNGVYYDNISTKTLKVNKDTYTYNTGTMLQSNVLLYQITKDKKYLTEAQRVAKAGREHFFKNGRLPSGNYWFNAVMLRGYVDLYKIDKDKNWIDFYEEDAEAIWNKERDANNLVGVEKSKRLIDQAAMIEIYARLQQLKSGK</sequence>
<proteinExistence type="predicted"/>
<dbReference type="RefSeq" id="WP_345211169.1">
    <property type="nucleotide sequence ID" value="NZ_BAABFT010000005.1"/>
</dbReference>
<protein>
    <submittedName>
        <fullName evidence="2">Glycoside hydrolase family 76 protein</fullName>
    </submittedName>
</protein>
<evidence type="ECO:0000256" key="1">
    <source>
        <dbReference type="SAM" id="SignalP"/>
    </source>
</evidence>
<dbReference type="PIRSF" id="PIRSF021505">
    <property type="entry name" value="O_gly_hdrol"/>
    <property type="match status" value="1"/>
</dbReference>
<dbReference type="Proteomes" id="UP001500582">
    <property type="component" value="Unassembled WGS sequence"/>
</dbReference>
<feature type="signal peptide" evidence="1">
    <location>
        <begin position="1"/>
        <end position="25"/>
    </location>
</feature>
<dbReference type="InterPro" id="IPR005198">
    <property type="entry name" value="Glyco_hydro_76"/>
</dbReference>
<dbReference type="SUPFAM" id="SSF48208">
    <property type="entry name" value="Six-hairpin glycosidases"/>
    <property type="match status" value="1"/>
</dbReference>
<comment type="caution">
    <text evidence="2">The sequence shown here is derived from an EMBL/GenBank/DDBJ whole genome shotgun (WGS) entry which is preliminary data.</text>
</comment>
<organism evidence="2 3">
    <name type="scientific">Mucilaginibacter gynuensis</name>
    <dbReference type="NCBI Taxonomy" id="1302236"/>
    <lineage>
        <taxon>Bacteria</taxon>
        <taxon>Pseudomonadati</taxon>
        <taxon>Bacteroidota</taxon>
        <taxon>Sphingobacteriia</taxon>
        <taxon>Sphingobacteriales</taxon>
        <taxon>Sphingobacteriaceae</taxon>
        <taxon>Mucilaginibacter</taxon>
    </lineage>
</organism>
<keyword evidence="3" id="KW-1185">Reference proteome</keyword>
<dbReference type="InterPro" id="IPR008928">
    <property type="entry name" value="6-hairpin_glycosidase_sf"/>
</dbReference>
<dbReference type="InterPro" id="IPR014512">
    <property type="entry name" value="O_gly_hydro"/>
</dbReference>
<dbReference type="Pfam" id="PF03663">
    <property type="entry name" value="Glyco_hydro_76"/>
    <property type="match status" value="1"/>
</dbReference>
<dbReference type="InterPro" id="IPR053169">
    <property type="entry name" value="MUG_Protein"/>
</dbReference>
<evidence type="ECO:0000313" key="3">
    <source>
        <dbReference type="Proteomes" id="UP001500582"/>
    </source>
</evidence>
<reference evidence="3" key="1">
    <citation type="journal article" date="2019" name="Int. J. Syst. Evol. Microbiol.">
        <title>The Global Catalogue of Microorganisms (GCM) 10K type strain sequencing project: providing services to taxonomists for standard genome sequencing and annotation.</title>
        <authorList>
            <consortium name="The Broad Institute Genomics Platform"/>
            <consortium name="The Broad Institute Genome Sequencing Center for Infectious Disease"/>
            <person name="Wu L."/>
            <person name="Ma J."/>
        </authorList>
    </citation>
    <scope>NUCLEOTIDE SEQUENCE [LARGE SCALE GENOMIC DNA]</scope>
    <source>
        <strain evidence="3">JCM 17705</strain>
    </source>
</reference>
<keyword evidence="2" id="KW-0378">Hydrolase</keyword>
<dbReference type="PANTHER" id="PTHR47791">
    <property type="entry name" value="MEIOTICALLY UP-REGULATED GENE 191 PROTEIN"/>
    <property type="match status" value="1"/>
</dbReference>
<accession>A0ABP8GDE6</accession>
<dbReference type="PANTHER" id="PTHR47791:SF4">
    <property type="entry name" value="(PUTATIVE SECRETED PROTEIN)-RELATED"/>
    <property type="match status" value="1"/>
</dbReference>
<name>A0ABP8GDE6_9SPHI</name>